<evidence type="ECO:0000256" key="1">
    <source>
        <dbReference type="ARBA" id="ARBA00008520"/>
    </source>
</evidence>
<dbReference type="InterPro" id="IPR006059">
    <property type="entry name" value="SBP"/>
</dbReference>
<dbReference type="PANTHER" id="PTHR30061">
    <property type="entry name" value="MALTOSE-BINDING PERIPLASMIC PROTEIN"/>
    <property type="match status" value="1"/>
</dbReference>
<dbReference type="PROSITE" id="PS51257">
    <property type="entry name" value="PROKAR_LIPOPROTEIN"/>
    <property type="match status" value="1"/>
</dbReference>
<proteinExistence type="inferred from homology"/>
<evidence type="ECO:0000256" key="4">
    <source>
        <dbReference type="SAM" id="SignalP"/>
    </source>
</evidence>
<dbReference type="Proteomes" id="UP001501319">
    <property type="component" value="Unassembled WGS sequence"/>
</dbReference>
<feature type="chain" id="PRO_5047515881" evidence="4">
    <location>
        <begin position="23"/>
        <end position="443"/>
    </location>
</feature>
<dbReference type="PROSITE" id="PS01037">
    <property type="entry name" value="SBP_BACTERIAL_1"/>
    <property type="match status" value="1"/>
</dbReference>
<evidence type="ECO:0000313" key="6">
    <source>
        <dbReference type="Proteomes" id="UP001501319"/>
    </source>
</evidence>
<dbReference type="SUPFAM" id="SSF53850">
    <property type="entry name" value="Periplasmic binding protein-like II"/>
    <property type="match status" value="1"/>
</dbReference>
<protein>
    <submittedName>
        <fullName evidence="5">Arabinogalactan oligomer ABC transporter substrate-binding protein GanS</fullName>
    </submittedName>
</protein>
<comment type="similarity">
    <text evidence="1">Belongs to the bacterial solute-binding protein 1 family.</text>
</comment>
<dbReference type="EMBL" id="BAAANE010000003">
    <property type="protein sequence ID" value="GAA1624687.1"/>
    <property type="molecule type" value="Genomic_DNA"/>
</dbReference>
<comment type="caution">
    <text evidence="5">The sequence shown here is derived from an EMBL/GenBank/DDBJ whole genome shotgun (WGS) entry which is preliminary data.</text>
</comment>
<keyword evidence="3 4" id="KW-0732">Signal</keyword>
<dbReference type="Pfam" id="PF01547">
    <property type="entry name" value="SBP_bac_1"/>
    <property type="match status" value="1"/>
</dbReference>
<evidence type="ECO:0000256" key="3">
    <source>
        <dbReference type="ARBA" id="ARBA00022729"/>
    </source>
</evidence>
<name>A0ABN2F071_9ACTN</name>
<feature type="signal peptide" evidence="4">
    <location>
        <begin position="1"/>
        <end position="22"/>
    </location>
</feature>
<evidence type="ECO:0000256" key="2">
    <source>
        <dbReference type="ARBA" id="ARBA00022448"/>
    </source>
</evidence>
<evidence type="ECO:0000313" key="5">
    <source>
        <dbReference type="EMBL" id="GAA1624687.1"/>
    </source>
</evidence>
<gene>
    <name evidence="5" type="primary">ganS</name>
    <name evidence="5" type="ORF">GCM10009744_10310</name>
</gene>
<organism evidence="5 6">
    <name type="scientific">Kribbella alba</name>
    <dbReference type="NCBI Taxonomy" id="190197"/>
    <lineage>
        <taxon>Bacteria</taxon>
        <taxon>Bacillati</taxon>
        <taxon>Actinomycetota</taxon>
        <taxon>Actinomycetes</taxon>
        <taxon>Propionibacteriales</taxon>
        <taxon>Kribbellaceae</taxon>
        <taxon>Kribbella</taxon>
    </lineage>
</organism>
<reference evidence="5 6" key="1">
    <citation type="journal article" date="2019" name="Int. J. Syst. Evol. Microbiol.">
        <title>The Global Catalogue of Microorganisms (GCM) 10K type strain sequencing project: providing services to taxonomists for standard genome sequencing and annotation.</title>
        <authorList>
            <consortium name="The Broad Institute Genomics Platform"/>
            <consortium name="The Broad Institute Genome Sequencing Center for Infectious Disease"/>
            <person name="Wu L."/>
            <person name="Ma J."/>
        </authorList>
    </citation>
    <scope>NUCLEOTIDE SEQUENCE [LARGE SCALE GENOMIC DNA]</scope>
    <source>
        <strain evidence="5 6">JCM 14306</strain>
    </source>
</reference>
<accession>A0ABN2F071</accession>
<dbReference type="InterPro" id="IPR006061">
    <property type="entry name" value="SBP_1_CS"/>
</dbReference>
<dbReference type="RefSeq" id="WP_344109307.1">
    <property type="nucleotide sequence ID" value="NZ_BAAANE010000003.1"/>
</dbReference>
<keyword evidence="2" id="KW-0813">Transport</keyword>
<dbReference type="CDD" id="cd13585">
    <property type="entry name" value="PBP2_TMBP_like"/>
    <property type="match status" value="1"/>
</dbReference>
<keyword evidence="6" id="KW-1185">Reference proteome</keyword>
<sequence length="443" mass="47011">MKVLTALRLTAACAVTALVVTACGGGSGQDNVASSGTWSVPKQDPTATLNVVGILDPKADGMAAVVAAFEKEHPTIKVNYQYVPFDNLNSVLDSRITSKTGDPDVYWVDQPRVPALAKRGYLEDLTTPFSGLTSGLQEATVKNSSYDGKLWSLPIANSTQVLFYNKDLLAKAGVKPPSVDPNQRTTWQQLKTDAQSVQQRGGARNGLLFGQPNRYYQLEPLPVSAGGGTGATGDGNLEPAVNNDGWVKAMTYYGSLFADKVTPRGIAAEQIDSTFLAGKTAYLVEGNWMVGKLADSKLNWGAALNPVWEGGKPATPNGSWSVGLNPFSKNKEAAAVFMKWLAIDGESGYAKYRAYAELPANAAGLKSYLASKAFTGSEGGKQAATVVGQETENTSVGRVPTVGYIEFEDIIGRAFSDIANGADPKTALDSAQSQLSTAWKQYK</sequence>
<dbReference type="Gene3D" id="3.40.190.10">
    <property type="entry name" value="Periplasmic binding protein-like II"/>
    <property type="match status" value="2"/>
</dbReference>
<dbReference type="PANTHER" id="PTHR30061:SF50">
    <property type="entry name" value="MALTOSE_MALTODEXTRIN-BINDING PERIPLASMIC PROTEIN"/>
    <property type="match status" value="1"/>
</dbReference>